<feature type="compositionally biased region" description="Acidic residues" evidence="6">
    <location>
        <begin position="275"/>
        <end position="285"/>
    </location>
</feature>
<evidence type="ECO:0000313" key="10">
    <source>
        <dbReference type="Proteomes" id="UP001164746"/>
    </source>
</evidence>
<evidence type="ECO:0000256" key="7">
    <source>
        <dbReference type="SAM" id="Phobius"/>
    </source>
</evidence>
<dbReference type="Pfam" id="PF00520">
    <property type="entry name" value="Ion_trans"/>
    <property type="match status" value="1"/>
</dbReference>
<keyword evidence="3 7" id="KW-1133">Transmembrane helix</keyword>
<protein>
    <submittedName>
        <fullName evidence="9">TRPM1-like protein</fullName>
    </submittedName>
</protein>
<evidence type="ECO:0000256" key="5">
    <source>
        <dbReference type="SAM" id="Coils"/>
    </source>
</evidence>
<feature type="region of interest" description="Disordered" evidence="6">
    <location>
        <begin position="335"/>
        <end position="363"/>
    </location>
</feature>
<feature type="coiled-coil region" evidence="5">
    <location>
        <begin position="481"/>
        <end position="508"/>
    </location>
</feature>
<feature type="transmembrane region" description="Helical" evidence="7">
    <location>
        <begin position="624"/>
        <end position="643"/>
    </location>
</feature>
<feature type="transmembrane region" description="Helical" evidence="7">
    <location>
        <begin position="679"/>
        <end position="698"/>
    </location>
</feature>
<sequence length="974" mass="111740">MEGTFEVQGSEGIVKHFSRVNDTTDINSVLRAWGIPKSGFILSTAGETVDLDIRGSFDRSRLVTDITDIMRNTGAILTIAAEGWLKALVKDVVNEVRILSDYKPVVIGVFKWESAKQEFTETQSKLLKKDCDDSYFSHFLFVEDDTNVASIMGELNSSLSKMTSSDMNKTPVLLMTHCIDDMAKQCALNAFEHTMPVIVLSTNENKHMFESGRDNKRTCSAGNNFAIDFDTQHFSLRDLELPGLDTNTRPMRRRRQRIRNIGYYTGDNCDTDIEQEEHDETDTEPCETVRVTEEKDTPDESYPITTEPQTQEKARRIDTKQVGLKATQLIGRGLQANNKLNRNDENDDCSKEESSANTEDANTFPPKDFMHLIVYHNDYRSISVRLIDAFKRAKVKGINLHKLWIVLNTPAPYIPHDLDDSKRLEEDVEYLHTVLAFILGLDCVHDLLTREDADLKLFCEEKLPELFNRRGYCTGTVIMTIVQVVNEIEAATDVRVELEEALSSMHKEKRSRTSKCLIRNRRNFGDTSTLLLAEDNANFVAQPAVQRALTDVWISPLDPYEIEHSKLKLGVCLLLPFFAHFVLKYSSSNVCSQSEHFRRNDTNRRLLRWVHDTKNFICCPLVKFVYNIASTIVFLCTYAYALVFVLDSSIGVFDIVLTIWVTTFLFEESRQFTTHGMKYFYDVWNVIDLVSITLFAVGEGLRFSGCCYTAGNIVLAIDFMFFAIRILHTVSCLEKIGPKLVMIGKMMQDLIYFLLILSVIVVSYGISTQAILYPKAPLKWKTVWTTFRKPFWNIFGELSLEEIEGDVDCTNDESQWIDGSSPRCPTEQSQYIVPVMLGVYMLIVQVLLLNLLIAMFSDTYAKVQETSNQHWCKLRYKLILEYSDRPSLCPPLIVFCHMWHLVTFLRKYFRKATISQHGKNEAFCRIFSKDEDDILGQWEERTACPNANKFRRNSTEIPVASFGYDHRNREFAMQ</sequence>
<evidence type="ECO:0000256" key="1">
    <source>
        <dbReference type="ARBA" id="ARBA00004141"/>
    </source>
</evidence>
<comment type="subcellular location">
    <subcellularLocation>
        <location evidence="1">Membrane</location>
        <topology evidence="1">Multi-pass membrane protein</topology>
    </subcellularLocation>
</comment>
<keyword evidence="2 7" id="KW-0812">Transmembrane</keyword>
<dbReference type="EMBL" id="CP111019">
    <property type="protein sequence ID" value="WAR12113.1"/>
    <property type="molecule type" value="Genomic_DNA"/>
</dbReference>
<keyword evidence="4 7" id="KW-0472">Membrane</keyword>
<gene>
    <name evidence="9" type="ORF">MAR_026293</name>
</gene>
<evidence type="ECO:0000313" key="9">
    <source>
        <dbReference type="EMBL" id="WAR12113.1"/>
    </source>
</evidence>
<feature type="region of interest" description="Disordered" evidence="6">
    <location>
        <begin position="275"/>
        <end position="316"/>
    </location>
</feature>
<organism evidence="9 10">
    <name type="scientific">Mya arenaria</name>
    <name type="common">Soft-shell clam</name>
    <dbReference type="NCBI Taxonomy" id="6604"/>
    <lineage>
        <taxon>Eukaryota</taxon>
        <taxon>Metazoa</taxon>
        <taxon>Spiralia</taxon>
        <taxon>Lophotrochozoa</taxon>
        <taxon>Mollusca</taxon>
        <taxon>Bivalvia</taxon>
        <taxon>Autobranchia</taxon>
        <taxon>Heteroconchia</taxon>
        <taxon>Euheterodonta</taxon>
        <taxon>Imparidentia</taxon>
        <taxon>Neoheterodontei</taxon>
        <taxon>Myida</taxon>
        <taxon>Myoidea</taxon>
        <taxon>Myidae</taxon>
        <taxon>Mya</taxon>
    </lineage>
</organism>
<evidence type="ECO:0000259" key="8">
    <source>
        <dbReference type="Pfam" id="PF00520"/>
    </source>
</evidence>
<evidence type="ECO:0000256" key="2">
    <source>
        <dbReference type="ARBA" id="ARBA00022692"/>
    </source>
</evidence>
<feature type="transmembrane region" description="Helical" evidence="7">
    <location>
        <begin position="831"/>
        <end position="853"/>
    </location>
</feature>
<evidence type="ECO:0000256" key="3">
    <source>
        <dbReference type="ARBA" id="ARBA00022989"/>
    </source>
</evidence>
<dbReference type="Proteomes" id="UP001164746">
    <property type="component" value="Chromosome 8"/>
</dbReference>
<dbReference type="InterPro" id="IPR050927">
    <property type="entry name" value="TRPM"/>
</dbReference>
<dbReference type="PANTHER" id="PTHR13800">
    <property type="entry name" value="TRANSIENT RECEPTOR POTENTIAL CATION CHANNEL, SUBFAMILY M, MEMBER 6"/>
    <property type="match status" value="1"/>
</dbReference>
<dbReference type="InterPro" id="IPR005821">
    <property type="entry name" value="Ion_trans_dom"/>
</dbReference>
<feature type="domain" description="Ion transport" evidence="8">
    <location>
        <begin position="632"/>
        <end position="867"/>
    </location>
</feature>
<feature type="transmembrane region" description="Helical" evidence="7">
    <location>
        <begin position="750"/>
        <end position="772"/>
    </location>
</feature>
<feature type="transmembrane region" description="Helical" evidence="7">
    <location>
        <begin position="710"/>
        <end position="730"/>
    </location>
</feature>
<keyword evidence="5" id="KW-0175">Coiled coil</keyword>
<evidence type="ECO:0000256" key="4">
    <source>
        <dbReference type="ARBA" id="ARBA00023136"/>
    </source>
</evidence>
<name>A0ABY7EUA7_MYAAR</name>
<keyword evidence="10" id="KW-1185">Reference proteome</keyword>
<proteinExistence type="predicted"/>
<dbReference type="PANTHER" id="PTHR13800:SF12">
    <property type="entry name" value="TRANSIENT RECEPTOR POTENTIAL CATION CHANNEL SUBFAMILY M MEMBER-LIKE 2"/>
    <property type="match status" value="1"/>
</dbReference>
<reference evidence="9" key="1">
    <citation type="submission" date="2022-11" db="EMBL/GenBank/DDBJ databases">
        <title>Centuries of genome instability and evolution in soft-shell clam transmissible cancer (bioRxiv).</title>
        <authorList>
            <person name="Hart S.F.M."/>
            <person name="Yonemitsu M.A."/>
            <person name="Giersch R.M."/>
            <person name="Beal B.F."/>
            <person name="Arriagada G."/>
            <person name="Davis B.W."/>
            <person name="Ostrander E.A."/>
            <person name="Goff S.P."/>
            <person name="Metzger M.J."/>
        </authorList>
    </citation>
    <scope>NUCLEOTIDE SEQUENCE</scope>
    <source>
        <strain evidence="9">MELC-2E11</strain>
        <tissue evidence="9">Siphon/mantle</tissue>
    </source>
</reference>
<feature type="compositionally biased region" description="Basic and acidic residues" evidence="6">
    <location>
        <begin position="341"/>
        <end position="354"/>
    </location>
</feature>
<evidence type="ECO:0000256" key="6">
    <source>
        <dbReference type="SAM" id="MobiDB-lite"/>
    </source>
</evidence>
<accession>A0ABY7EUA7</accession>